<evidence type="ECO:0000313" key="4">
    <source>
        <dbReference type="EMBL" id="GAA5060535.1"/>
    </source>
</evidence>
<organism evidence="4 5">
    <name type="scientific">Erythrobacter westpacificensis</name>
    <dbReference type="NCBI Taxonomy" id="1055231"/>
    <lineage>
        <taxon>Bacteria</taxon>
        <taxon>Pseudomonadati</taxon>
        <taxon>Pseudomonadota</taxon>
        <taxon>Alphaproteobacteria</taxon>
        <taxon>Sphingomonadales</taxon>
        <taxon>Erythrobacteraceae</taxon>
        <taxon>Erythrobacter/Porphyrobacter group</taxon>
        <taxon>Erythrobacter</taxon>
    </lineage>
</organism>
<dbReference type="RefSeq" id="WP_346033734.1">
    <property type="nucleotide sequence ID" value="NZ_BAABHV010000021.1"/>
</dbReference>
<comment type="caution">
    <text evidence="4">The sequence shown here is derived from an EMBL/GenBank/DDBJ whole genome shotgun (WGS) entry which is preliminary data.</text>
</comment>
<evidence type="ECO:0000313" key="5">
    <source>
        <dbReference type="Proteomes" id="UP001500518"/>
    </source>
</evidence>
<dbReference type="PANTHER" id="PTHR47572:SF4">
    <property type="entry name" value="LACTONASE DRP35"/>
    <property type="match status" value="1"/>
</dbReference>
<feature type="domain" description="SMP-30/Gluconolactonase/LRE-like region" evidence="3">
    <location>
        <begin position="61"/>
        <end position="296"/>
    </location>
</feature>
<dbReference type="EMBL" id="BAABHV010000021">
    <property type="protein sequence ID" value="GAA5060535.1"/>
    <property type="molecule type" value="Genomic_DNA"/>
</dbReference>
<feature type="signal peptide" evidence="2">
    <location>
        <begin position="1"/>
        <end position="23"/>
    </location>
</feature>
<dbReference type="Proteomes" id="UP001500518">
    <property type="component" value="Unassembled WGS sequence"/>
</dbReference>
<evidence type="ECO:0000256" key="1">
    <source>
        <dbReference type="ARBA" id="ARBA00022801"/>
    </source>
</evidence>
<dbReference type="InterPro" id="IPR011042">
    <property type="entry name" value="6-blade_b-propeller_TolB-like"/>
</dbReference>
<proteinExistence type="predicted"/>
<dbReference type="PANTHER" id="PTHR47572">
    <property type="entry name" value="LIPOPROTEIN-RELATED"/>
    <property type="match status" value="1"/>
</dbReference>
<dbReference type="SUPFAM" id="SSF63829">
    <property type="entry name" value="Calcium-dependent phosphotriesterase"/>
    <property type="match status" value="1"/>
</dbReference>
<name>A0ABP9KKA6_9SPHN</name>
<keyword evidence="5" id="KW-1185">Reference proteome</keyword>
<sequence>MIRASLALAGALAALSLSLPLAAQESPLPGENAVQIEAIAGVVAAGAEWETAWSGPMTADGMTTAPDGRLLFAQEQSNAIWALWPDDRAFVEVPYVLGAGAASFAVDGSLLAVERGCTDPGLNGLECSQPSALVQLLPERRVIADAMPDGSSLGRLNDVLADGRGGAWVTQSALWHIAADGSVTKVYEPEAFTNGLATSPDNSTLYVTDMRTVHAFDLDSEGTASNARVFASLDEDSEGFGGDGMTVDSEGRLYVTGDAGVYVFAGDGGKLGVIPVPRRSITLAFAGPDRGTLYVGAMGAATPDGEAWETPEGVRNVAMTIYKLDTLSRGM</sequence>
<evidence type="ECO:0000259" key="3">
    <source>
        <dbReference type="Pfam" id="PF08450"/>
    </source>
</evidence>
<accession>A0ABP9KKA6</accession>
<gene>
    <name evidence="4" type="ORF">GCM10023208_29040</name>
</gene>
<dbReference type="Gene3D" id="2.120.10.30">
    <property type="entry name" value="TolB, C-terminal domain"/>
    <property type="match status" value="1"/>
</dbReference>
<dbReference type="InterPro" id="IPR051262">
    <property type="entry name" value="SMP-30/CGR1_Lactonase"/>
</dbReference>
<evidence type="ECO:0000256" key="2">
    <source>
        <dbReference type="SAM" id="SignalP"/>
    </source>
</evidence>
<keyword evidence="2" id="KW-0732">Signal</keyword>
<protein>
    <recommendedName>
        <fullName evidence="3">SMP-30/Gluconolactonase/LRE-like region domain-containing protein</fullName>
    </recommendedName>
</protein>
<feature type="chain" id="PRO_5045164595" description="SMP-30/Gluconolactonase/LRE-like region domain-containing protein" evidence="2">
    <location>
        <begin position="24"/>
        <end position="331"/>
    </location>
</feature>
<dbReference type="Pfam" id="PF08450">
    <property type="entry name" value="SGL"/>
    <property type="match status" value="1"/>
</dbReference>
<reference evidence="5" key="1">
    <citation type="journal article" date="2019" name="Int. J. Syst. Evol. Microbiol.">
        <title>The Global Catalogue of Microorganisms (GCM) 10K type strain sequencing project: providing services to taxonomists for standard genome sequencing and annotation.</title>
        <authorList>
            <consortium name="The Broad Institute Genomics Platform"/>
            <consortium name="The Broad Institute Genome Sequencing Center for Infectious Disease"/>
            <person name="Wu L."/>
            <person name="Ma J."/>
        </authorList>
    </citation>
    <scope>NUCLEOTIDE SEQUENCE [LARGE SCALE GENOMIC DNA]</scope>
    <source>
        <strain evidence="5">JCM 18014</strain>
    </source>
</reference>
<keyword evidence="1" id="KW-0378">Hydrolase</keyword>
<dbReference type="InterPro" id="IPR013658">
    <property type="entry name" value="SGL"/>
</dbReference>